<dbReference type="PANTHER" id="PTHR13213:SF2">
    <property type="entry name" value="MYB-BINDING PROTEIN 1A"/>
    <property type="match status" value="1"/>
</dbReference>
<organism evidence="5 6">
    <name type="scientific">Biomphalaria glabrata</name>
    <name type="common">Bloodfluke planorb</name>
    <name type="synonym">Freshwater snail</name>
    <dbReference type="NCBI Taxonomy" id="6526"/>
    <lineage>
        <taxon>Eukaryota</taxon>
        <taxon>Metazoa</taxon>
        <taxon>Spiralia</taxon>
        <taxon>Lophotrochozoa</taxon>
        <taxon>Mollusca</taxon>
        <taxon>Gastropoda</taxon>
        <taxon>Heterobranchia</taxon>
        <taxon>Euthyneura</taxon>
        <taxon>Panpulmonata</taxon>
        <taxon>Hygrophila</taxon>
        <taxon>Lymnaeoidea</taxon>
        <taxon>Planorbidae</taxon>
        <taxon>Biomphalaria</taxon>
    </lineage>
</organism>
<evidence type="ECO:0000313" key="6">
    <source>
        <dbReference type="RefSeq" id="XP_055885650.1"/>
    </source>
</evidence>
<gene>
    <name evidence="6" type="primary">LOC106058769</name>
</gene>
<proteinExistence type="inferred from homology"/>
<feature type="compositionally biased region" description="Acidic residues" evidence="4">
    <location>
        <begin position="711"/>
        <end position="755"/>
    </location>
</feature>
<protein>
    <submittedName>
        <fullName evidence="6">Myb-binding protein 1A-like protein</fullName>
    </submittedName>
</protein>
<dbReference type="AlphaFoldDB" id="A0A9W3AER4"/>
<evidence type="ECO:0000256" key="3">
    <source>
        <dbReference type="ARBA" id="ARBA00023242"/>
    </source>
</evidence>
<evidence type="ECO:0000313" key="5">
    <source>
        <dbReference type="Proteomes" id="UP001165740"/>
    </source>
</evidence>
<dbReference type="Pfam" id="PF04931">
    <property type="entry name" value="DNA_pol_phi"/>
    <property type="match status" value="1"/>
</dbReference>
<dbReference type="OMA" id="LQTGHFW"/>
<name>A0A9W3AER4_BIOGL</name>
<evidence type="ECO:0000256" key="2">
    <source>
        <dbReference type="ARBA" id="ARBA00006809"/>
    </source>
</evidence>
<dbReference type="GO" id="GO:0003714">
    <property type="term" value="F:transcription corepressor activity"/>
    <property type="evidence" value="ECO:0007669"/>
    <property type="project" value="TreeGrafter"/>
</dbReference>
<feature type="compositionally biased region" description="Acidic residues" evidence="4">
    <location>
        <begin position="773"/>
        <end position="787"/>
    </location>
</feature>
<feature type="compositionally biased region" description="Basic and acidic residues" evidence="4">
    <location>
        <begin position="1111"/>
        <end position="1122"/>
    </location>
</feature>
<dbReference type="OrthoDB" id="342531at2759"/>
<accession>A0A9W3AER4</accession>
<feature type="region of interest" description="Disordered" evidence="4">
    <location>
        <begin position="702"/>
        <end position="787"/>
    </location>
</feature>
<keyword evidence="5" id="KW-1185">Reference proteome</keyword>
<comment type="similarity">
    <text evidence="2">Belongs to the MYBBP1A family.</text>
</comment>
<dbReference type="GO" id="GO:0043565">
    <property type="term" value="F:sequence-specific DNA binding"/>
    <property type="evidence" value="ECO:0007669"/>
    <property type="project" value="TreeGrafter"/>
</dbReference>
<comment type="subcellular location">
    <subcellularLocation>
        <location evidence="1">Nucleus</location>
    </subcellularLocation>
</comment>
<dbReference type="PANTHER" id="PTHR13213">
    <property type="entry name" value="MYB-BINDING PROTEIN 1A FAMILY MEMBER"/>
    <property type="match status" value="1"/>
</dbReference>
<dbReference type="InterPro" id="IPR007015">
    <property type="entry name" value="DNA_pol_V/MYBBP1A"/>
</dbReference>
<dbReference type="GeneID" id="106058769"/>
<feature type="compositionally biased region" description="Basic and acidic residues" evidence="4">
    <location>
        <begin position="756"/>
        <end position="772"/>
    </location>
</feature>
<dbReference type="GO" id="GO:0003723">
    <property type="term" value="F:RNA binding"/>
    <property type="evidence" value="ECO:0007669"/>
    <property type="project" value="TreeGrafter"/>
</dbReference>
<dbReference type="GO" id="GO:0005730">
    <property type="term" value="C:nucleolus"/>
    <property type="evidence" value="ECO:0007669"/>
    <property type="project" value="InterPro"/>
</dbReference>
<dbReference type="RefSeq" id="XP_055885650.1">
    <property type="nucleotide sequence ID" value="XM_056029675.1"/>
</dbReference>
<dbReference type="Proteomes" id="UP001165740">
    <property type="component" value="Chromosome 5"/>
</dbReference>
<evidence type="ECO:0000256" key="1">
    <source>
        <dbReference type="ARBA" id="ARBA00004123"/>
    </source>
</evidence>
<keyword evidence="3" id="KW-0539">Nucleus</keyword>
<dbReference type="InterPro" id="IPR016024">
    <property type="entry name" value="ARM-type_fold"/>
</dbReference>
<feature type="region of interest" description="Disordered" evidence="4">
    <location>
        <begin position="1108"/>
        <end position="1137"/>
    </location>
</feature>
<sequence>MPTKVELNTKIMDTAVFRPPQEILDVFWSLSDGTDEERTAGTVKLCKLIEKSSDDIKRQILKYCLDRLIRGLSSNRKFARVGFSVGLVQLLRHFKDLALTSVLDTMKEKLKLVHQEQKSKAAVGDVFMGRAFAISAIIQSGRISQLDDSELDSVLNELLKMSEKKSYLKPVSHKITEDLISQISPEKYEAKIWPKLKVKLQSGWELCTLDKLSLLIRCREMFPKVTKKKFVQKYWGFPLFSEDNDDKLLKAILDTTQKTELLLEKILPHMLKCDRDIVSIWKSIGEKLMQSLRDNRKESMSQRRCVGLQIATKLLSTECTLEQLTEFILFPNLARCLFYFSTQKNDVLEKLADALCDKVVVKLKEFDANTLEIVKQIWKLEVSLSEPEKSKIVNLVSSHNFTRILDLLSESQAEKYVHILTSAVKGKDKWSILLDSPEKQTKQIESCLRHLQHITCSQKHTTPQLQQSVLSLFLRLACFKVEKKTKSIEHCERCCNYDLEDSRQTLCESSFYKCLDSLSTLKHSQHSKWEQFSKYLQLLCHLVEYIQTLLTTEDIKPLNPWPEEIKSEWNKLFALVTNIKKEVEKEKDVSLSSAFLLLFLFLGINMLTDFKTSTDLLKDVYICYERATKEKKMKKKDNEDEPHWVEVVTEVLLSLLLLQSHLGRVITTTVFKAILGHMTPTAVGLITDVLIPKKVGADDAGGVLVDTGAGGDEDDDEDELEDVDDTSGEDEAENSNEEDMEADEDDDEEEEEEVDETFRKSVKEALGKAAADKEDESEEEELPDLSDSEMFQLDDMLAEVFRQKKLAGGKKARQEKKKETDNFRIRVLDLVETIIKSERCGDFVIDLLKPVLLLMLKTNPVENQVLCDKSKSLFALLRSKAKGQKDSIHSEDYHKNILIELIELAQSVVDSNHLQAVAAACFTVMNLSCGDINKTSPALPSHYVDLLRETLHNVIKKPKNSLQFLSLLIDLDPMKFQMLAPDVLSCLKDESTKTHSKMICCSLLVSLAKKTGTLNDADKKTLQKWMTEALSYIQELILSLEKQTSKVKFTNNILSLAVALQSRTDIFQQNPFDVSVSSHLLEIKSSFNTDLRRLANKIIAAIARSHPKVKAATEKKRNKDQVENVSENSPAKKKKKV</sequence>
<evidence type="ECO:0000256" key="4">
    <source>
        <dbReference type="SAM" id="MobiDB-lite"/>
    </source>
</evidence>
<dbReference type="SUPFAM" id="SSF48371">
    <property type="entry name" value="ARM repeat"/>
    <property type="match status" value="2"/>
</dbReference>
<reference evidence="6" key="1">
    <citation type="submission" date="2025-08" db="UniProtKB">
        <authorList>
            <consortium name="RefSeq"/>
        </authorList>
    </citation>
    <scope>IDENTIFICATION</scope>
</reference>